<proteinExistence type="predicted"/>
<gene>
    <name evidence="2" type="ORF">Nepgr_001441</name>
</gene>
<evidence type="ECO:0000313" key="3">
    <source>
        <dbReference type="Proteomes" id="UP001279734"/>
    </source>
</evidence>
<sequence length="132" mass="14983">METEAEKKPSQKLKRWQKRSRFSSARARRQPPAVDRFRFSSGQVTVSTLVPPPSVDSLSLQIYTKCDEIRRRFRNTSTEFPTATSPSSDLTFISHSSLLCMTSRKQPHYQSQKDCTEQASAGSQCLNSVFTC</sequence>
<evidence type="ECO:0000256" key="1">
    <source>
        <dbReference type="SAM" id="MobiDB-lite"/>
    </source>
</evidence>
<organism evidence="2 3">
    <name type="scientific">Nepenthes gracilis</name>
    <name type="common">Slender pitcher plant</name>
    <dbReference type="NCBI Taxonomy" id="150966"/>
    <lineage>
        <taxon>Eukaryota</taxon>
        <taxon>Viridiplantae</taxon>
        <taxon>Streptophyta</taxon>
        <taxon>Embryophyta</taxon>
        <taxon>Tracheophyta</taxon>
        <taxon>Spermatophyta</taxon>
        <taxon>Magnoliopsida</taxon>
        <taxon>eudicotyledons</taxon>
        <taxon>Gunneridae</taxon>
        <taxon>Pentapetalae</taxon>
        <taxon>Caryophyllales</taxon>
        <taxon>Nepenthaceae</taxon>
        <taxon>Nepenthes</taxon>
    </lineage>
</organism>
<keyword evidence="3" id="KW-1185">Reference proteome</keyword>
<reference evidence="2" key="1">
    <citation type="submission" date="2023-05" db="EMBL/GenBank/DDBJ databases">
        <title>Nepenthes gracilis genome sequencing.</title>
        <authorList>
            <person name="Fukushima K."/>
        </authorList>
    </citation>
    <scope>NUCLEOTIDE SEQUENCE</scope>
    <source>
        <strain evidence="2">SING2019-196</strain>
    </source>
</reference>
<protein>
    <submittedName>
        <fullName evidence="2">Uncharacterized protein</fullName>
    </submittedName>
</protein>
<dbReference type="EMBL" id="BSYO01000001">
    <property type="protein sequence ID" value="GMG99601.1"/>
    <property type="molecule type" value="Genomic_DNA"/>
</dbReference>
<comment type="caution">
    <text evidence="2">The sequence shown here is derived from an EMBL/GenBank/DDBJ whole genome shotgun (WGS) entry which is preliminary data.</text>
</comment>
<feature type="compositionally biased region" description="Basic residues" evidence="1">
    <location>
        <begin position="10"/>
        <end position="29"/>
    </location>
</feature>
<accession>A0AAD3P8I6</accession>
<name>A0AAD3P8I6_NEPGR</name>
<feature type="region of interest" description="Disordered" evidence="1">
    <location>
        <begin position="1"/>
        <end position="33"/>
    </location>
</feature>
<dbReference type="Proteomes" id="UP001279734">
    <property type="component" value="Unassembled WGS sequence"/>
</dbReference>
<dbReference type="AlphaFoldDB" id="A0AAD3P8I6"/>
<evidence type="ECO:0000313" key="2">
    <source>
        <dbReference type="EMBL" id="GMG99601.1"/>
    </source>
</evidence>